<dbReference type="EMBL" id="FNUJ01000014">
    <property type="protein sequence ID" value="SEF37541.1"/>
    <property type="molecule type" value="Genomic_DNA"/>
</dbReference>
<dbReference type="RefSeq" id="WP_086678495.1">
    <property type="nucleotide sequence ID" value="NZ_FNUJ01000014.1"/>
</dbReference>
<name>A0A1H5RJ66_9PSEU</name>
<dbReference type="STRING" id="218821.SAMN05421837_114101"/>
<proteinExistence type="predicted"/>
<keyword evidence="2" id="KW-1185">Reference proteome</keyword>
<sequence length="304" mass="32650">MTVPVLTEVPVREGWDFGDFPYGLEPLTIPDAGTEPGGDGPCSRFAGLCTHLEHLSRGGAPGAVEPVESSDRLYWFRWITGHQVTFVLWQLVARELALAERGERDREAALASAALFTRGFSAMLLYTSSTPIDVYHEVIRPSMFLQHRGFSGTWAPDFAPVRDLYRGKGLPNDDSPGVKALRDEVGFYQRVHGGIAAKLVPSGRSLLQDSTGATETHHPDVLGAVYDNYFMTLRAPTSLPDVVAQLLRRLNAVAVDVSENGVDSVSDAADPPAELTSPEVRSCEAGFVGLLADVAACAAGSPAD</sequence>
<organism evidence="1 2">
    <name type="scientific">Amycolatopsis pretoriensis</name>
    <dbReference type="NCBI Taxonomy" id="218821"/>
    <lineage>
        <taxon>Bacteria</taxon>
        <taxon>Bacillati</taxon>
        <taxon>Actinomycetota</taxon>
        <taxon>Actinomycetes</taxon>
        <taxon>Pseudonocardiales</taxon>
        <taxon>Pseudonocardiaceae</taxon>
        <taxon>Amycolatopsis</taxon>
    </lineage>
</organism>
<protein>
    <submittedName>
        <fullName evidence="1">Uncharacterized protein</fullName>
    </submittedName>
</protein>
<evidence type="ECO:0000313" key="1">
    <source>
        <dbReference type="EMBL" id="SEF37541.1"/>
    </source>
</evidence>
<dbReference type="AlphaFoldDB" id="A0A1H5RJ66"/>
<dbReference type="OrthoDB" id="3687546at2"/>
<gene>
    <name evidence="1" type="ORF">SAMN05421837_114101</name>
</gene>
<evidence type="ECO:0000313" key="2">
    <source>
        <dbReference type="Proteomes" id="UP000198878"/>
    </source>
</evidence>
<dbReference type="Proteomes" id="UP000198878">
    <property type="component" value="Unassembled WGS sequence"/>
</dbReference>
<reference evidence="2" key="1">
    <citation type="submission" date="2016-10" db="EMBL/GenBank/DDBJ databases">
        <authorList>
            <person name="Varghese N."/>
            <person name="Submissions S."/>
        </authorList>
    </citation>
    <scope>NUCLEOTIDE SEQUENCE [LARGE SCALE GENOMIC DNA]</scope>
    <source>
        <strain evidence="2">DSM 44654</strain>
    </source>
</reference>
<accession>A0A1H5RJ66</accession>